<feature type="compositionally biased region" description="Basic and acidic residues" evidence="3">
    <location>
        <begin position="259"/>
        <end position="269"/>
    </location>
</feature>
<keyword evidence="1" id="KW-0677">Repeat</keyword>
<dbReference type="EMBL" id="KZ819604">
    <property type="protein sequence ID" value="PWN34317.1"/>
    <property type="molecule type" value="Genomic_DNA"/>
</dbReference>
<sequence>MPISMATKLGIQFARFAAASGNAGSSGLRGALNNAASGSSSATSSWTQGLSSGGASSTNGAGIGGAKFHAGRGAHSSFQQSGRALANANASSSNDGSNSIGDDDEDLAAQQARIHRPGQLHRSGLIGRHISQSHARLVRSKRESYITSLPALQLILPRAEHSLLNSSASPAHVRTLTNDASTSSPQPIKEALSPSEEKPILQLENANQKPTKTIQKRRPGRSHSMGATVGRRTGLLGNSESTDLGPMLNDASRPFSPVRIEESQSRSPEEQLIQQAIEEEDSGKMRSAVHTYRKLDPSRQSVSGFNKALQALLQIIYTDAEKDTNDIVATYLQMIEADKRPNARTWELLTRALCERDLILNSEHITGKDDESFDQAFSLFKLAHASGAGGFFTQRPYNKLLLCCSLRGDTEKACDVFQQMASNKHVEIDRSTFRFLLNCFAKDRRLQKDESEQERDARIISQTRQIFETFERKRAVDSIDNSNDSGFSHSSVIWNTMIKIHYDCNDIPGALMLIEKMLTDSSAPLPTSSTSRIIIKKLLEKGESVDAMKWVNKIIDSQLQAKGDNAHGHARCLPLPVVEYPSMDTANRAGIEDLPLVQILNRVASGFIEIYRDTKLDEESRKNLYSSVRIALLANSHVFDDSILKNNVELTSTLMDDSLQLILKHSELNDNTTGEDEILSADLAKDSRFFARTILIKVIQPLIELRRFQDAISAFTYAIHYHLLLPDVRSRVERVREEGMHVADSVFAIRDSVKLLTGDNVPQLHRIGKPLDASEREQYAFQMLVASVQMLVPSLVPLHQSEITEDLNERVVELYNVVRGQVAPEDLPFSSKDWSTLLDVFAAHETMKENGFDRDSGCIILLEDLAKLPRETVQELDLTRVGTIALSKYPSDANMLLAAIDPSLAQQIMESSPEARLSPDGGSNADATSEATTTLTFESILDGFTSPPSSIGESVAQQAYAPIQLIDEDLCAGLLVQNAGSRRSKFSQAIPADPEGAYDRLMTSISETGTYPTVRSIGAMMVTAGRNGNLDRVQQLYVVGCHVVASLGGDIDWQQWSWASLENEMITGLAHAGEAKAASDHRHRLINAGHVPTANAYAALITVVRDTTDDAMIAEELYQESQRLNVEPNVFLYNTVISKLCRARKMERALQLFEEMRQRGLNPSSVTYGALINGSTRIGDEAKAEELYAVMESDRMFKPQAPPFNTMIQFYVHSQPDRSKALAYYDRMLHHNVEPTAHTYKLLLDAYGTIEPVDIVGMQDIFGRLIAARKVNVDGAHWASVITAHGIHCQDLQRAIQIFDSIPNHVSTRRSKLKLPDALTYEAILNVFLTHNRFDLMQIYFAKLRQNDIHPTAYLANLMIRGLAFAQGVEPARDLFAEMHDPPMGVAAIGNHPPNHRHHANGAHIKSYEAQSAGDGLYGFQNVLREPSTFEAMIKVEMQFGQKENAIVLLERMKERGYPPAIITKASSFLTADAPIQVTEQQPSI</sequence>
<feature type="compositionally biased region" description="Low complexity" evidence="3">
    <location>
        <begin position="33"/>
        <end position="60"/>
    </location>
</feature>
<dbReference type="STRING" id="1280837.A0A316V9S2"/>
<reference evidence="4 5" key="1">
    <citation type="journal article" date="2018" name="Mol. Biol. Evol.">
        <title>Broad Genomic Sampling Reveals a Smut Pathogenic Ancestry of the Fungal Clade Ustilaginomycotina.</title>
        <authorList>
            <person name="Kijpornyongpan T."/>
            <person name="Mondo S.J."/>
            <person name="Barry K."/>
            <person name="Sandor L."/>
            <person name="Lee J."/>
            <person name="Lipzen A."/>
            <person name="Pangilinan J."/>
            <person name="LaButti K."/>
            <person name="Hainaut M."/>
            <person name="Henrissat B."/>
            <person name="Grigoriev I.V."/>
            <person name="Spatafora J.W."/>
            <person name="Aime M.C."/>
        </authorList>
    </citation>
    <scope>NUCLEOTIDE SEQUENCE [LARGE SCALE GENOMIC DNA]</scope>
    <source>
        <strain evidence="4 5">MCA 3882</strain>
    </source>
</reference>
<dbReference type="InterPro" id="IPR002885">
    <property type="entry name" value="PPR_rpt"/>
</dbReference>
<dbReference type="PROSITE" id="PS51375">
    <property type="entry name" value="PPR"/>
    <property type="match status" value="2"/>
</dbReference>
<dbReference type="Pfam" id="PF13041">
    <property type="entry name" value="PPR_2"/>
    <property type="match status" value="1"/>
</dbReference>
<feature type="region of interest" description="Disordered" evidence="3">
    <location>
        <begin position="909"/>
        <end position="930"/>
    </location>
</feature>
<evidence type="ECO:0000256" key="2">
    <source>
        <dbReference type="PROSITE-ProRule" id="PRU00708"/>
    </source>
</evidence>
<keyword evidence="5" id="KW-1185">Reference proteome</keyword>
<dbReference type="InParanoid" id="A0A316V9S2"/>
<evidence type="ECO:0008006" key="6">
    <source>
        <dbReference type="Google" id="ProtNLM"/>
    </source>
</evidence>
<dbReference type="Gene3D" id="1.25.40.10">
    <property type="entry name" value="Tetratricopeptide repeat domain"/>
    <property type="match status" value="3"/>
</dbReference>
<dbReference type="OrthoDB" id="411857at2759"/>
<feature type="compositionally biased region" description="Low complexity" evidence="3">
    <location>
        <begin position="81"/>
        <end position="100"/>
    </location>
</feature>
<dbReference type="Pfam" id="PF01535">
    <property type="entry name" value="PPR"/>
    <property type="match status" value="3"/>
</dbReference>
<dbReference type="InterPro" id="IPR011990">
    <property type="entry name" value="TPR-like_helical_dom_sf"/>
</dbReference>
<evidence type="ECO:0000313" key="5">
    <source>
        <dbReference type="Proteomes" id="UP000245771"/>
    </source>
</evidence>
<name>A0A316V9S2_9BASI</name>
<accession>A0A316V9S2</accession>
<dbReference type="RefSeq" id="XP_025354619.1">
    <property type="nucleotide sequence ID" value="XM_025499273.1"/>
</dbReference>
<dbReference type="InterPro" id="IPR051222">
    <property type="entry name" value="PPR/CCM1_RNA-binding"/>
</dbReference>
<evidence type="ECO:0000256" key="1">
    <source>
        <dbReference type="ARBA" id="ARBA00022737"/>
    </source>
</evidence>
<feature type="repeat" description="PPR" evidence="2">
    <location>
        <begin position="1129"/>
        <end position="1163"/>
    </location>
</feature>
<feature type="compositionally biased region" description="Polar residues" evidence="3">
    <location>
        <begin position="176"/>
        <end position="186"/>
    </location>
</feature>
<protein>
    <recommendedName>
        <fullName evidence="6">Pentacotripeptide-repeat region of PRORP domain-containing protein</fullName>
    </recommendedName>
</protein>
<dbReference type="NCBIfam" id="TIGR00756">
    <property type="entry name" value="PPR"/>
    <property type="match status" value="2"/>
</dbReference>
<organism evidence="4 5">
    <name type="scientific">Meira miltonrushii</name>
    <dbReference type="NCBI Taxonomy" id="1280837"/>
    <lineage>
        <taxon>Eukaryota</taxon>
        <taxon>Fungi</taxon>
        <taxon>Dikarya</taxon>
        <taxon>Basidiomycota</taxon>
        <taxon>Ustilaginomycotina</taxon>
        <taxon>Exobasidiomycetes</taxon>
        <taxon>Exobasidiales</taxon>
        <taxon>Brachybasidiaceae</taxon>
        <taxon>Meira</taxon>
    </lineage>
</organism>
<feature type="compositionally biased region" description="Polar residues" evidence="3">
    <location>
        <begin position="204"/>
        <end position="213"/>
    </location>
</feature>
<dbReference type="GeneID" id="37021054"/>
<evidence type="ECO:0000313" key="4">
    <source>
        <dbReference type="EMBL" id="PWN34317.1"/>
    </source>
</evidence>
<dbReference type="Proteomes" id="UP000245771">
    <property type="component" value="Unassembled WGS sequence"/>
</dbReference>
<feature type="region of interest" description="Disordered" evidence="3">
    <location>
        <begin position="176"/>
        <end position="271"/>
    </location>
</feature>
<dbReference type="PANTHER" id="PTHR47942">
    <property type="entry name" value="TETRATRICOPEPTIDE REPEAT (TPR)-LIKE SUPERFAMILY PROTEIN-RELATED"/>
    <property type="match status" value="1"/>
</dbReference>
<proteinExistence type="predicted"/>
<gene>
    <name evidence="4" type="ORF">FA14DRAFT_161752</name>
</gene>
<feature type="region of interest" description="Disordered" evidence="3">
    <location>
        <begin position="33"/>
        <end position="103"/>
    </location>
</feature>
<evidence type="ECO:0000256" key="3">
    <source>
        <dbReference type="SAM" id="MobiDB-lite"/>
    </source>
</evidence>
<feature type="repeat" description="PPR" evidence="2">
    <location>
        <begin position="1426"/>
        <end position="1460"/>
    </location>
</feature>